<accession>A0ABW3U1Q6</accession>
<sequence length="74" mass="8353">MKKYNVKYHLTDSIFAEKIVEGGEPEDHAIINRGANYRFEGSNGIYYSFQGNDVKMVSVKEVIKSPIQNKPAGM</sequence>
<organism evidence="1 2">
    <name type="scientific">Sporosarcina contaminans</name>
    <dbReference type="NCBI Taxonomy" id="633403"/>
    <lineage>
        <taxon>Bacteria</taxon>
        <taxon>Bacillati</taxon>
        <taxon>Bacillota</taxon>
        <taxon>Bacilli</taxon>
        <taxon>Bacillales</taxon>
        <taxon>Caryophanaceae</taxon>
        <taxon>Sporosarcina</taxon>
    </lineage>
</organism>
<evidence type="ECO:0000313" key="2">
    <source>
        <dbReference type="Proteomes" id="UP001597231"/>
    </source>
</evidence>
<proteinExistence type="predicted"/>
<evidence type="ECO:0000313" key="1">
    <source>
        <dbReference type="EMBL" id="MFD1206620.1"/>
    </source>
</evidence>
<protein>
    <submittedName>
        <fullName evidence="1">Uncharacterized protein</fullName>
    </submittedName>
</protein>
<gene>
    <name evidence="1" type="ORF">ACFQ38_16105</name>
</gene>
<dbReference type="EMBL" id="JBHTLT010000127">
    <property type="protein sequence ID" value="MFD1206620.1"/>
    <property type="molecule type" value="Genomic_DNA"/>
</dbReference>
<dbReference type="RefSeq" id="WP_381482176.1">
    <property type="nucleotide sequence ID" value="NZ_JBHTLT010000127.1"/>
</dbReference>
<dbReference type="Proteomes" id="UP001597231">
    <property type="component" value="Unassembled WGS sequence"/>
</dbReference>
<reference evidence="2" key="1">
    <citation type="journal article" date="2019" name="Int. J. Syst. Evol. Microbiol.">
        <title>The Global Catalogue of Microorganisms (GCM) 10K type strain sequencing project: providing services to taxonomists for standard genome sequencing and annotation.</title>
        <authorList>
            <consortium name="The Broad Institute Genomics Platform"/>
            <consortium name="The Broad Institute Genome Sequencing Center for Infectious Disease"/>
            <person name="Wu L."/>
            <person name="Ma J."/>
        </authorList>
    </citation>
    <scope>NUCLEOTIDE SEQUENCE [LARGE SCALE GENOMIC DNA]</scope>
    <source>
        <strain evidence="2">CCUG 53915</strain>
    </source>
</reference>
<name>A0ABW3U1Q6_9BACL</name>
<keyword evidence="2" id="KW-1185">Reference proteome</keyword>
<comment type="caution">
    <text evidence="1">The sequence shown here is derived from an EMBL/GenBank/DDBJ whole genome shotgun (WGS) entry which is preliminary data.</text>
</comment>